<dbReference type="NCBIfam" id="TIGR01730">
    <property type="entry name" value="RND_mfp"/>
    <property type="match status" value="1"/>
</dbReference>
<organism evidence="5 6">
    <name type="scientific">Pseudooceanicola batsensis (strain ATCC BAA-863 / DSM 15984 / KCTC 12145 / HTCC2597)</name>
    <name type="common">Oceanicola batsensis</name>
    <dbReference type="NCBI Taxonomy" id="252305"/>
    <lineage>
        <taxon>Bacteria</taxon>
        <taxon>Pseudomonadati</taxon>
        <taxon>Pseudomonadota</taxon>
        <taxon>Alphaproteobacteria</taxon>
        <taxon>Rhodobacterales</taxon>
        <taxon>Paracoccaceae</taxon>
        <taxon>Pseudooceanicola</taxon>
    </lineage>
</organism>
<gene>
    <name evidence="5" type="ORF">OB2597_16025</name>
</gene>
<keyword evidence="6" id="KW-1185">Reference proteome</keyword>
<dbReference type="Gene3D" id="2.40.30.170">
    <property type="match status" value="1"/>
</dbReference>
<dbReference type="Proteomes" id="UP000004318">
    <property type="component" value="Unassembled WGS sequence"/>
</dbReference>
<dbReference type="PANTHER" id="PTHR30469:SF15">
    <property type="entry name" value="HLYD FAMILY OF SECRETION PROTEINS"/>
    <property type="match status" value="1"/>
</dbReference>
<dbReference type="InterPro" id="IPR058647">
    <property type="entry name" value="BSH_CzcB-like"/>
</dbReference>
<dbReference type="Gene3D" id="1.10.287.470">
    <property type="entry name" value="Helix hairpin bin"/>
    <property type="match status" value="1"/>
</dbReference>
<evidence type="ECO:0000313" key="6">
    <source>
        <dbReference type="Proteomes" id="UP000004318"/>
    </source>
</evidence>
<feature type="signal peptide" evidence="3">
    <location>
        <begin position="1"/>
        <end position="29"/>
    </location>
</feature>
<dbReference type="SUPFAM" id="SSF111369">
    <property type="entry name" value="HlyD-like secretion proteins"/>
    <property type="match status" value="1"/>
</dbReference>
<dbReference type="AlphaFoldDB" id="A3TZ87"/>
<protein>
    <recommendedName>
        <fullName evidence="4">CzcB-like barrel-sandwich hybrid domain-containing protein</fullName>
    </recommendedName>
</protein>
<dbReference type="GO" id="GO:1990281">
    <property type="term" value="C:efflux pump complex"/>
    <property type="evidence" value="ECO:0007669"/>
    <property type="project" value="TreeGrafter"/>
</dbReference>
<evidence type="ECO:0000256" key="3">
    <source>
        <dbReference type="SAM" id="SignalP"/>
    </source>
</evidence>
<dbReference type="eggNOG" id="COG0845">
    <property type="taxonomic scope" value="Bacteria"/>
</dbReference>
<dbReference type="Gene3D" id="2.40.50.100">
    <property type="match status" value="1"/>
</dbReference>
<evidence type="ECO:0000256" key="1">
    <source>
        <dbReference type="ARBA" id="ARBA00009477"/>
    </source>
</evidence>
<reference evidence="5 6" key="1">
    <citation type="journal article" date="2010" name="J. Bacteriol.">
        <title>Genome sequences of Oceanicola granulosus HTCC2516(T) and Oceanicola batsensis HTCC2597(TDelta).</title>
        <authorList>
            <person name="Thrash J.C."/>
            <person name="Cho J.C."/>
            <person name="Vergin K.L."/>
            <person name="Giovannoni S.J."/>
        </authorList>
    </citation>
    <scope>NUCLEOTIDE SEQUENCE [LARGE SCALE GENOMIC DNA]</scope>
    <source>
        <strain evidence="6">ATCC BAA-863 / DSM 15984 / KCTC 12145 / HTCC2597</strain>
    </source>
</reference>
<evidence type="ECO:0000313" key="5">
    <source>
        <dbReference type="EMBL" id="EAQ02905.1"/>
    </source>
</evidence>
<sequence length="276" mass="29825">MRMKSKAEFRSLALPLTVVALALPHPAVALDPVRCLIEADDLIELSTPVAGIIAEVTVGRGDRVEAGQVVARMDSRAEEASLKLAEAQAADTTAIDAARVRLEFLETQADRAATLAARNAVSETIANEARQEAEIARQSLREAEFNKQLATIEAERARVQLDQKTLRSPVSGVVTERLLSPGEYQAGETQIVTVAKLDVLRVEAFAPLDYYQHLAPGQTALIRPEPPFDTPHEARITVIDNVFDASTATFGIRLNLPNEDLALPAGLRCTVEFPGG</sequence>
<dbReference type="GO" id="GO:0015562">
    <property type="term" value="F:efflux transmembrane transporter activity"/>
    <property type="evidence" value="ECO:0007669"/>
    <property type="project" value="TreeGrafter"/>
</dbReference>
<dbReference type="EMBL" id="AAMO01000006">
    <property type="protein sequence ID" value="EAQ02905.1"/>
    <property type="molecule type" value="Genomic_DNA"/>
</dbReference>
<feature type="chain" id="PRO_5002660235" description="CzcB-like barrel-sandwich hybrid domain-containing protein" evidence="3">
    <location>
        <begin position="30"/>
        <end position="276"/>
    </location>
</feature>
<name>A3TZ87_PSEBH</name>
<dbReference type="PANTHER" id="PTHR30469">
    <property type="entry name" value="MULTIDRUG RESISTANCE PROTEIN MDTA"/>
    <property type="match status" value="1"/>
</dbReference>
<dbReference type="InterPro" id="IPR006143">
    <property type="entry name" value="RND_pump_MFP"/>
</dbReference>
<comment type="similarity">
    <text evidence="1">Belongs to the membrane fusion protein (MFP) (TC 8.A.1) family.</text>
</comment>
<accession>A3TZ87</accession>
<evidence type="ECO:0000259" key="4">
    <source>
        <dbReference type="Pfam" id="PF25973"/>
    </source>
</evidence>
<dbReference type="STRING" id="252305.OB2597_16025"/>
<evidence type="ECO:0000256" key="2">
    <source>
        <dbReference type="SAM" id="Coils"/>
    </source>
</evidence>
<feature type="domain" description="CzcB-like barrel-sandwich hybrid" evidence="4">
    <location>
        <begin position="45"/>
        <end position="195"/>
    </location>
</feature>
<keyword evidence="3" id="KW-0732">Signal</keyword>
<dbReference type="HOGENOM" id="CLU_067274_0_0_5"/>
<feature type="coiled-coil region" evidence="2">
    <location>
        <begin position="70"/>
        <end position="146"/>
    </location>
</feature>
<dbReference type="Pfam" id="PF25973">
    <property type="entry name" value="BSH_CzcB"/>
    <property type="match status" value="1"/>
</dbReference>
<keyword evidence="2" id="KW-0175">Coiled coil</keyword>
<comment type="caution">
    <text evidence="5">The sequence shown here is derived from an EMBL/GenBank/DDBJ whole genome shotgun (WGS) entry which is preliminary data.</text>
</comment>
<proteinExistence type="inferred from homology"/>